<proteinExistence type="predicted"/>
<feature type="signal peptide" evidence="3">
    <location>
        <begin position="1"/>
        <end position="23"/>
    </location>
</feature>
<keyword evidence="5" id="KW-1185">Reference proteome</keyword>
<evidence type="ECO:0000256" key="2">
    <source>
        <dbReference type="SAM" id="Phobius"/>
    </source>
</evidence>
<reference evidence="4" key="1">
    <citation type="submission" date="2022-08" db="UniProtKB">
        <authorList>
            <consortium name="EnsemblMetazoa"/>
        </authorList>
    </citation>
    <scope>IDENTIFICATION</scope>
    <source>
        <strain evidence="4">05x7-T-G4-1.051#20</strain>
    </source>
</reference>
<feature type="compositionally biased region" description="Basic and acidic residues" evidence="1">
    <location>
        <begin position="380"/>
        <end position="399"/>
    </location>
</feature>
<evidence type="ECO:0000256" key="3">
    <source>
        <dbReference type="SAM" id="SignalP"/>
    </source>
</evidence>
<keyword evidence="2" id="KW-1133">Transmembrane helix</keyword>
<protein>
    <submittedName>
        <fullName evidence="4">Uncharacterized protein</fullName>
    </submittedName>
</protein>
<dbReference type="Proteomes" id="UP000005408">
    <property type="component" value="Unassembled WGS sequence"/>
</dbReference>
<feature type="chain" id="PRO_5036499766" evidence="3">
    <location>
        <begin position="24"/>
        <end position="431"/>
    </location>
</feature>
<accession>A0A8W8MFA7</accession>
<keyword evidence="2" id="KW-0812">Transmembrane</keyword>
<feature type="transmembrane region" description="Helical" evidence="2">
    <location>
        <begin position="207"/>
        <end position="230"/>
    </location>
</feature>
<feature type="region of interest" description="Disordered" evidence="1">
    <location>
        <begin position="376"/>
        <end position="399"/>
    </location>
</feature>
<name>A0A8W8MFA7_MAGGI</name>
<evidence type="ECO:0000256" key="1">
    <source>
        <dbReference type="SAM" id="MobiDB-lite"/>
    </source>
</evidence>
<keyword evidence="3" id="KW-0732">Signal</keyword>
<dbReference type="EnsemblMetazoa" id="G32676.1">
    <property type="protein sequence ID" value="G32676.1:cds"/>
    <property type="gene ID" value="G32676"/>
</dbReference>
<evidence type="ECO:0000313" key="4">
    <source>
        <dbReference type="EnsemblMetazoa" id="G32676.1:cds"/>
    </source>
</evidence>
<keyword evidence="2" id="KW-0472">Membrane</keyword>
<dbReference type="AlphaFoldDB" id="A0A8W8MFA7"/>
<sequence>MFTPYKLICIFVLVQSKCSPVSSKNTPADTPCNHPSKTNFGLEMNGSVRESLKSLPKIITGFLSINNAGQEDITFTIKDCIMSQDCRIYTMLDKKKENTMTLCVVVNETKNCFLSTCTCPNSRTRRGINSHLLTPNPSSRPQEATCKLELILSENTSDNLHGNMTTLRCERSENPMDCTTHQFKTKENTLQNISEQGKLTADGDNNWVYPLFIGFGVGAFIGSLATFLWFKRKASMPKTLSVVNAVYKSEISGDENLYLQNVTEYSEIPDGMIKFSSEEQEDHLQKARGSPKHDTRTKFHASPTLVVHDNTFEQSFQKEDKDERKHTNDEGLATKLGLIPSSSVNSDIQQEKECYINNGIEQDTYEIPSNRTNITYSPDTCKEYPRGKNDVDLSTKDEEDKTVETNTVRMENLNSNATYFVLSVDWNKTAH</sequence>
<evidence type="ECO:0000313" key="5">
    <source>
        <dbReference type="Proteomes" id="UP000005408"/>
    </source>
</evidence>
<organism evidence="4 5">
    <name type="scientific">Magallana gigas</name>
    <name type="common">Pacific oyster</name>
    <name type="synonym">Crassostrea gigas</name>
    <dbReference type="NCBI Taxonomy" id="29159"/>
    <lineage>
        <taxon>Eukaryota</taxon>
        <taxon>Metazoa</taxon>
        <taxon>Spiralia</taxon>
        <taxon>Lophotrochozoa</taxon>
        <taxon>Mollusca</taxon>
        <taxon>Bivalvia</taxon>
        <taxon>Autobranchia</taxon>
        <taxon>Pteriomorphia</taxon>
        <taxon>Ostreida</taxon>
        <taxon>Ostreoidea</taxon>
        <taxon>Ostreidae</taxon>
        <taxon>Magallana</taxon>
    </lineage>
</organism>